<dbReference type="InterPro" id="IPR036596">
    <property type="entry name" value="Cyt-C_aa3_sf"/>
</dbReference>
<keyword evidence="1" id="KW-0472">Membrane</keyword>
<keyword evidence="1" id="KW-1133">Transmembrane helix</keyword>
<evidence type="ECO:0000259" key="2">
    <source>
        <dbReference type="Pfam" id="PF07835"/>
    </source>
</evidence>
<proteinExistence type="predicted"/>
<keyword evidence="1" id="KW-0812">Transmembrane</keyword>
<dbReference type="Gene3D" id="1.20.5.160">
    <property type="entry name" value="Bacterial aa3 type cytochrome c oxidase subunit IV"/>
    <property type="match status" value="1"/>
</dbReference>
<evidence type="ECO:0000256" key="1">
    <source>
        <dbReference type="SAM" id="Phobius"/>
    </source>
</evidence>
<dbReference type="Pfam" id="PF07835">
    <property type="entry name" value="COX4_pro_2"/>
    <property type="match status" value="1"/>
</dbReference>
<dbReference type="Proteomes" id="UP001595456">
    <property type="component" value="Unassembled WGS sequence"/>
</dbReference>
<sequence>MANSQDIKPNEKTYDSFISMLKWATPLIAVLVLIVLVIIS</sequence>
<keyword evidence="4" id="KW-1185">Reference proteome</keyword>
<dbReference type="SUPFAM" id="SSF81469">
    <property type="entry name" value="Bacterial aa3 type cytochrome c oxidase subunit IV"/>
    <property type="match status" value="1"/>
</dbReference>
<dbReference type="EMBL" id="JBHRST010000008">
    <property type="protein sequence ID" value="MFC3097264.1"/>
    <property type="molecule type" value="Genomic_DNA"/>
</dbReference>
<accession>A0ABV7E3I4</accession>
<organism evidence="3 4">
    <name type="scientific">Alteraurantiacibacter palmitatis</name>
    <dbReference type="NCBI Taxonomy" id="2054628"/>
    <lineage>
        <taxon>Bacteria</taxon>
        <taxon>Pseudomonadati</taxon>
        <taxon>Pseudomonadota</taxon>
        <taxon>Alphaproteobacteria</taxon>
        <taxon>Sphingomonadales</taxon>
        <taxon>Erythrobacteraceae</taxon>
        <taxon>Alteraurantiacibacter</taxon>
    </lineage>
</organism>
<dbReference type="RefSeq" id="WP_336926009.1">
    <property type="nucleotide sequence ID" value="NZ_JBANRO010000006.1"/>
</dbReference>
<evidence type="ECO:0000313" key="3">
    <source>
        <dbReference type="EMBL" id="MFC3097264.1"/>
    </source>
</evidence>
<comment type="caution">
    <text evidence="3">The sequence shown here is derived from an EMBL/GenBank/DDBJ whole genome shotgun (WGS) entry which is preliminary data.</text>
</comment>
<dbReference type="InterPro" id="IPR012422">
    <property type="entry name" value="Cyt_c_oxidase_su4_bac-aa3"/>
</dbReference>
<evidence type="ECO:0000313" key="4">
    <source>
        <dbReference type="Proteomes" id="UP001595456"/>
    </source>
</evidence>
<feature type="transmembrane region" description="Helical" evidence="1">
    <location>
        <begin position="20"/>
        <end position="39"/>
    </location>
</feature>
<reference evidence="4" key="1">
    <citation type="journal article" date="2019" name="Int. J. Syst. Evol. Microbiol.">
        <title>The Global Catalogue of Microorganisms (GCM) 10K type strain sequencing project: providing services to taxonomists for standard genome sequencing and annotation.</title>
        <authorList>
            <consortium name="The Broad Institute Genomics Platform"/>
            <consortium name="The Broad Institute Genome Sequencing Center for Infectious Disease"/>
            <person name="Wu L."/>
            <person name="Ma J."/>
        </authorList>
    </citation>
    <scope>NUCLEOTIDE SEQUENCE [LARGE SCALE GENOMIC DNA]</scope>
    <source>
        <strain evidence="4">KCTC 52607</strain>
    </source>
</reference>
<gene>
    <name evidence="3" type="ORF">ACFODU_05550</name>
</gene>
<name>A0ABV7E3I4_9SPHN</name>
<feature type="domain" description="Cytochrome c oxidase subunit IV bacterial aa3 type" evidence="2">
    <location>
        <begin position="2"/>
        <end position="34"/>
    </location>
</feature>
<protein>
    <submittedName>
        <fullName evidence="3">Aa3-type cytochrome c oxidase subunit IV</fullName>
    </submittedName>
</protein>